<keyword evidence="14" id="KW-0175">Coiled coil</keyword>
<dbReference type="InterPro" id="IPR002213">
    <property type="entry name" value="UDP_glucos_trans"/>
</dbReference>
<keyword evidence="10" id="KW-0460">Magnesium</keyword>
<reference evidence="18" key="2">
    <citation type="submission" date="2020-01" db="EMBL/GenBank/DDBJ databases">
        <authorList>
            <person name="Korhonen P.K.K."/>
            <person name="Guangxu M.G."/>
            <person name="Wang T.W."/>
            <person name="Stroehlein A.J.S."/>
            <person name="Young N.D."/>
            <person name="Ang C.-S.A."/>
            <person name="Fernando D.W.F."/>
            <person name="Lu H.L."/>
            <person name="Taylor S.T."/>
            <person name="Ehtesham M.E.M."/>
            <person name="Najaraj S.H.N."/>
            <person name="Harsha G.H.G."/>
            <person name="Madugundu A.M."/>
            <person name="Renuse S.R."/>
            <person name="Holt D.H."/>
            <person name="Pandey A.P."/>
            <person name="Papenfuss A.P."/>
            <person name="Gasser R.B.G."/>
            <person name="Fischer K.F."/>
        </authorList>
    </citation>
    <scope>NUCLEOTIDE SEQUENCE</scope>
    <source>
        <strain evidence="18">SSS_KF_BRIS2020</strain>
    </source>
</reference>
<evidence type="ECO:0000313" key="18">
    <source>
        <dbReference type="EMBL" id="KAF7490063.1"/>
    </source>
</evidence>
<comment type="similarity">
    <text evidence="13">Belongs to the XPG/RAD2 endonuclease family. GEN subfamily.</text>
</comment>
<evidence type="ECO:0000256" key="1">
    <source>
        <dbReference type="ARBA" id="ARBA00001946"/>
    </source>
</evidence>
<feature type="region of interest" description="Disordered" evidence="15">
    <location>
        <begin position="413"/>
        <end position="439"/>
    </location>
</feature>
<dbReference type="Pfam" id="PF00752">
    <property type="entry name" value="XPG_N"/>
    <property type="match status" value="1"/>
</dbReference>
<evidence type="ECO:0000256" key="7">
    <source>
        <dbReference type="ARBA" id="ARBA00022759"/>
    </source>
</evidence>
<dbReference type="SMART" id="SM00485">
    <property type="entry name" value="XPGN"/>
    <property type="match status" value="1"/>
</dbReference>
<dbReference type="GO" id="GO:0000400">
    <property type="term" value="F:four-way junction DNA binding"/>
    <property type="evidence" value="ECO:0007669"/>
    <property type="project" value="UniProtKB-ARBA"/>
</dbReference>
<feature type="domain" description="XPG N-terminal" evidence="17">
    <location>
        <begin position="1"/>
        <end position="98"/>
    </location>
</feature>
<keyword evidence="20" id="KW-1185">Reference proteome</keyword>
<dbReference type="GO" id="GO:0046872">
    <property type="term" value="F:metal ion binding"/>
    <property type="evidence" value="ECO:0007669"/>
    <property type="project" value="UniProtKB-KW"/>
</dbReference>
<dbReference type="SUPFAM" id="SSF47807">
    <property type="entry name" value="5' to 3' exonuclease, C-terminal subdomain"/>
    <property type="match status" value="1"/>
</dbReference>
<dbReference type="Pfam" id="PF00867">
    <property type="entry name" value="XPG_I"/>
    <property type="match status" value="1"/>
</dbReference>
<keyword evidence="4" id="KW-0808">Transferase</keyword>
<keyword evidence="11" id="KW-0234">DNA repair</keyword>
<evidence type="ECO:0000313" key="20">
    <source>
        <dbReference type="Proteomes" id="UP000070412"/>
    </source>
</evidence>
<dbReference type="InterPro" id="IPR036279">
    <property type="entry name" value="5-3_exonuclease_C_sf"/>
</dbReference>
<dbReference type="EMBL" id="WVUK01000062">
    <property type="protein sequence ID" value="KAF7490063.1"/>
    <property type="molecule type" value="Genomic_DNA"/>
</dbReference>
<evidence type="ECO:0000256" key="13">
    <source>
        <dbReference type="ARBA" id="ARBA00038112"/>
    </source>
</evidence>
<dbReference type="CDD" id="cd09904">
    <property type="entry name" value="H3TH_XPG"/>
    <property type="match status" value="1"/>
</dbReference>
<dbReference type="Gene3D" id="3.40.50.2000">
    <property type="entry name" value="Glycogen Phosphorylase B"/>
    <property type="match status" value="2"/>
</dbReference>
<evidence type="ECO:0000256" key="15">
    <source>
        <dbReference type="SAM" id="MobiDB-lite"/>
    </source>
</evidence>
<feature type="coiled-coil region" evidence="14">
    <location>
        <begin position="252"/>
        <end position="279"/>
    </location>
</feature>
<evidence type="ECO:0000313" key="19">
    <source>
        <dbReference type="EnsemblMetazoa" id="KAF7490063.1"/>
    </source>
</evidence>
<feature type="compositionally biased region" description="Low complexity" evidence="15">
    <location>
        <begin position="420"/>
        <end position="431"/>
    </location>
</feature>
<keyword evidence="7" id="KW-0255">Endonuclease</keyword>
<dbReference type="InterPro" id="IPR029060">
    <property type="entry name" value="PIN-like_dom_sf"/>
</dbReference>
<dbReference type="PANTHER" id="PTHR16171">
    <property type="entry name" value="DNA REPAIR PROTEIN COMPLEMENTING XP-G CELLS-RELATED"/>
    <property type="match status" value="1"/>
</dbReference>
<feature type="region of interest" description="Disordered" evidence="15">
    <location>
        <begin position="167"/>
        <end position="186"/>
    </location>
</feature>
<keyword evidence="12" id="KW-0539">Nucleus</keyword>
<comment type="subcellular location">
    <subcellularLocation>
        <location evidence="2">Nucleus</location>
    </subcellularLocation>
</comment>
<dbReference type="GO" id="GO:0003697">
    <property type="term" value="F:single-stranded DNA binding"/>
    <property type="evidence" value="ECO:0007669"/>
    <property type="project" value="InterPro"/>
</dbReference>
<dbReference type="GO" id="GO:0006289">
    <property type="term" value="P:nucleotide-excision repair"/>
    <property type="evidence" value="ECO:0007669"/>
    <property type="project" value="InterPro"/>
</dbReference>
<keyword evidence="5" id="KW-0540">Nuclease</keyword>
<evidence type="ECO:0000256" key="2">
    <source>
        <dbReference type="ARBA" id="ARBA00004123"/>
    </source>
</evidence>
<dbReference type="GO" id="GO:0008821">
    <property type="term" value="F:crossover junction DNA endonuclease activity"/>
    <property type="evidence" value="ECO:0007669"/>
    <property type="project" value="UniProtKB-ARBA"/>
</dbReference>
<comment type="similarity">
    <text evidence="3">Belongs to the XPG/RAD2 endonuclease family. XPG subfamily.</text>
</comment>
<dbReference type="Proteomes" id="UP000070412">
    <property type="component" value="Unassembled WGS sequence"/>
</dbReference>
<evidence type="ECO:0000259" key="16">
    <source>
        <dbReference type="SMART" id="SM00484"/>
    </source>
</evidence>
<dbReference type="InterPro" id="IPR006086">
    <property type="entry name" value="XPG-I_dom"/>
</dbReference>
<dbReference type="InterPro" id="IPR008918">
    <property type="entry name" value="HhH2"/>
</dbReference>
<accession>A0A834VDS6</accession>
<sequence length="1355" mass="156118">MGVTGLWSLIEDAGTRINIETLNHKILAIDLSIWINQSIKGFRDRDGRSIENAHLLGLFYRLCKLLFYQIKPIVVFDGECPQLKLKTVQKRSERNKKNLSKSKNLSINVLENFISSQLMLSDVDRQKAMTLIKEKAKNRQFLSEFYLPHFNPRQDEIYSKFIESKQGSSMHSRESNDEDGASDSESYTVDETYHHPNLQNIHDIDINSQQFKSLPAVTRYEILVELRDSYKQRKNFDSSLLPQESNDFSKFQMAKLLKKRNLQEEIERLIQELNGYYDDEKLELLKKSQDHFDIEQLSLGKISSIQTGRSASDENTHFLLLKTLDKAIEEFTGEQDDDELEGDDIYSIKSEIKEEQSTQIYDVPNTLPGEKNIETLDERLEFFENKNSANNLFDSKLLSQNLNQNYQKFSNEKTPKIVLSENESSSSSSTDSDFDEVPMIESDPASKDLLFDENVPYETSFNLEIKIDQSSISSERLNEMIDEVISDGKSTNTSINVLQSSSEFDFKVIQNTEIEEIAPVHSDSKALVLEKDTKSLINEIKNPEILDKTQCESHPLNKVTDQQSKDDSNQTETIILEKIKEISKESNKLQRQAATVNHKIISDCQELLRLFGVPWIVAPAEAEAQCAILEELGICEGVITDDSDIFLFGGKNVYKNFFVNTKYILNFKIEDLKKFYGLDRTKFICLAMLCGSDYTLGVDGVGPVTALEILSQFPGEGLQCLIQFARWHHRCKSSANPRPDNSQRAKFLKLCLPKSFPSRIIYEAYLNANVDDSRSPFSWSTPQLSEIRQFALNRFGWSEARTDAFLLPVLKNLNSTQKQKRIDFYLKPTKKIGQSSSFHEILQLKRSKRLNEAIKRNLRKALNNDNDNVKSDFQDEINLSEVKNKKKYRKLLRKNLENKQAVKQKRSKNSKVFTLSEESSQIEMTDERKYHFLFIPMDSYGHINSCIGIAQKLAQNGHQISFALEKAWTNYLINYRFNEVIYEALDRPKNLGPNDYWAQSIAKIQDNLHEDSLSKAKHFSVEEFKDFIFDALSFDEQLAVIIKNLKPDLILVDNYVTIPAVYKSNCKWVFMTSASPLSALSHPDLPPSSSGYPTDGNRDAWKVFNETNENRIGPVVSKFNCELKKRGLPDLPQSSLFHPSPYLNIYAYPKELDYLDIRPLPPKWKRFDHFIRIKDMNFKPINLPEKFKNFQGHKIYVSMGSMGCAHFKLMLRLVDIFSKSKHLYMMVLGPNRLDLPENIYGERMLPQLQMLKWCDLFITHGGNNSVVESLYYGKPMIVNPLFYDQYDNAQRITEKGYGARINAYTCEPDQLLTMIEMILDNPTIKTNCKKISENLQKTDNYQAISNALLEVVELN</sequence>
<reference evidence="19" key="3">
    <citation type="submission" date="2022-06" db="UniProtKB">
        <authorList>
            <consortium name="EnsemblMetazoa"/>
        </authorList>
    </citation>
    <scope>IDENTIFICATION</scope>
</reference>
<evidence type="ECO:0000256" key="3">
    <source>
        <dbReference type="ARBA" id="ARBA00005283"/>
    </source>
</evidence>
<dbReference type="PRINTS" id="PR00066">
    <property type="entry name" value="XRODRMPGMNTG"/>
</dbReference>
<gene>
    <name evidence="18" type="ORF">SSS_3777</name>
</gene>
<dbReference type="GO" id="GO:0005634">
    <property type="term" value="C:nucleus"/>
    <property type="evidence" value="ECO:0007669"/>
    <property type="project" value="UniProtKB-SubCell"/>
</dbReference>
<dbReference type="Gene3D" id="1.10.150.20">
    <property type="entry name" value="5' to 3' exonuclease, C-terminal subdomain"/>
    <property type="match status" value="1"/>
</dbReference>
<evidence type="ECO:0000256" key="9">
    <source>
        <dbReference type="ARBA" id="ARBA00022801"/>
    </source>
</evidence>
<evidence type="ECO:0000256" key="4">
    <source>
        <dbReference type="ARBA" id="ARBA00022679"/>
    </source>
</evidence>
<dbReference type="OrthoDB" id="31113at2759"/>
<comment type="cofactor">
    <cofactor evidence="1">
        <name>Mg(2+)</name>
        <dbReference type="ChEBI" id="CHEBI:18420"/>
    </cofactor>
</comment>
<evidence type="ECO:0000256" key="10">
    <source>
        <dbReference type="ARBA" id="ARBA00022842"/>
    </source>
</evidence>
<dbReference type="PRINTS" id="PR00853">
    <property type="entry name" value="XPGRADSUPER"/>
</dbReference>
<evidence type="ECO:0000259" key="17">
    <source>
        <dbReference type="SMART" id="SM00485"/>
    </source>
</evidence>
<dbReference type="SUPFAM" id="SSF53756">
    <property type="entry name" value="UDP-Glycosyltransferase/glycogen phosphorylase"/>
    <property type="match status" value="1"/>
</dbReference>
<organism evidence="18">
    <name type="scientific">Sarcoptes scabiei</name>
    <name type="common">Itch mite</name>
    <name type="synonym">Acarus scabiei</name>
    <dbReference type="NCBI Taxonomy" id="52283"/>
    <lineage>
        <taxon>Eukaryota</taxon>
        <taxon>Metazoa</taxon>
        <taxon>Ecdysozoa</taxon>
        <taxon>Arthropoda</taxon>
        <taxon>Chelicerata</taxon>
        <taxon>Arachnida</taxon>
        <taxon>Acari</taxon>
        <taxon>Acariformes</taxon>
        <taxon>Sarcoptiformes</taxon>
        <taxon>Astigmata</taxon>
        <taxon>Psoroptidia</taxon>
        <taxon>Sarcoptoidea</taxon>
        <taxon>Sarcoptidae</taxon>
        <taxon>Sarcoptinae</taxon>
        <taxon>Sarcoptes</taxon>
    </lineage>
</organism>
<dbReference type="SMART" id="SM00484">
    <property type="entry name" value="XPGI"/>
    <property type="match status" value="1"/>
</dbReference>
<dbReference type="SUPFAM" id="SSF88723">
    <property type="entry name" value="PIN domain-like"/>
    <property type="match status" value="1"/>
</dbReference>
<dbReference type="InterPro" id="IPR001044">
    <property type="entry name" value="XPG/Rad2_eukaryotes"/>
</dbReference>
<proteinExistence type="inferred from homology"/>
<evidence type="ECO:0000256" key="8">
    <source>
        <dbReference type="ARBA" id="ARBA00022763"/>
    </source>
</evidence>
<evidence type="ECO:0000256" key="5">
    <source>
        <dbReference type="ARBA" id="ARBA00022722"/>
    </source>
</evidence>
<dbReference type="Pfam" id="PF00201">
    <property type="entry name" value="UDPGT"/>
    <property type="match status" value="1"/>
</dbReference>
<evidence type="ECO:0000256" key="11">
    <source>
        <dbReference type="ARBA" id="ARBA00023204"/>
    </source>
</evidence>
<evidence type="ECO:0000256" key="12">
    <source>
        <dbReference type="ARBA" id="ARBA00023242"/>
    </source>
</evidence>
<keyword evidence="9" id="KW-0378">Hydrolase</keyword>
<name>A0A834VDS6_SARSC</name>
<dbReference type="CDD" id="cd09868">
    <property type="entry name" value="PIN_XPG_RAD2"/>
    <property type="match status" value="2"/>
</dbReference>
<dbReference type="Gene3D" id="3.40.50.1010">
    <property type="entry name" value="5'-nuclease"/>
    <property type="match status" value="2"/>
</dbReference>
<dbReference type="SMART" id="SM00279">
    <property type="entry name" value="HhH2"/>
    <property type="match status" value="1"/>
</dbReference>
<reference evidence="20" key="1">
    <citation type="journal article" date="2020" name="PLoS Negl. Trop. Dis.">
        <title>High-quality nuclear genome for Sarcoptes scabiei-A critical resource for a neglected parasite.</title>
        <authorList>
            <person name="Korhonen P.K."/>
            <person name="Gasser R.B."/>
            <person name="Ma G."/>
            <person name="Wang T."/>
            <person name="Stroehlein A.J."/>
            <person name="Young N.D."/>
            <person name="Ang C.S."/>
            <person name="Fernando D.D."/>
            <person name="Lu H.C."/>
            <person name="Taylor S."/>
            <person name="Reynolds S.L."/>
            <person name="Mofiz E."/>
            <person name="Najaraj S.H."/>
            <person name="Gowda H."/>
            <person name="Madugundu A."/>
            <person name="Renuse S."/>
            <person name="Holt D."/>
            <person name="Pandey A."/>
            <person name="Papenfuss A.T."/>
            <person name="Fischer K."/>
        </authorList>
    </citation>
    <scope>NUCLEOTIDE SEQUENCE [LARGE SCALE GENOMIC DNA]</scope>
</reference>
<keyword evidence="6" id="KW-0479">Metal-binding</keyword>
<dbReference type="FunFam" id="1.10.150.20:FF:000030">
    <property type="entry name" value="Flap endonuclease GEN-like 1"/>
    <property type="match status" value="1"/>
</dbReference>
<dbReference type="CDD" id="cd03784">
    <property type="entry name" value="GT1_Gtf-like"/>
    <property type="match status" value="1"/>
</dbReference>
<dbReference type="PANTHER" id="PTHR16171:SF7">
    <property type="entry name" value="DNA REPAIR PROTEIN RAD2"/>
    <property type="match status" value="1"/>
</dbReference>
<keyword evidence="8" id="KW-0227">DNA damage</keyword>
<protein>
    <submittedName>
        <fullName evidence="18">DNA repair protein</fullName>
    </submittedName>
</protein>
<evidence type="ECO:0000256" key="14">
    <source>
        <dbReference type="SAM" id="Coils"/>
    </source>
</evidence>
<dbReference type="GO" id="GO:0017108">
    <property type="term" value="F:5'-flap endonuclease activity"/>
    <property type="evidence" value="ECO:0007669"/>
    <property type="project" value="UniProtKB-ARBA"/>
</dbReference>
<feature type="domain" description="XPG-I" evidence="16">
    <location>
        <begin position="609"/>
        <end position="678"/>
    </location>
</feature>
<evidence type="ECO:0000256" key="6">
    <source>
        <dbReference type="ARBA" id="ARBA00022723"/>
    </source>
</evidence>
<dbReference type="InterPro" id="IPR006084">
    <property type="entry name" value="XPG/Rad2"/>
</dbReference>
<dbReference type="GO" id="GO:0008194">
    <property type="term" value="F:UDP-glycosyltransferase activity"/>
    <property type="evidence" value="ECO:0007669"/>
    <property type="project" value="InterPro"/>
</dbReference>
<dbReference type="EnsemblMetazoa" id="SSS_3777s_mrna">
    <property type="protein sequence ID" value="KAF7490063.1"/>
    <property type="gene ID" value="SSS_3777"/>
</dbReference>
<dbReference type="InterPro" id="IPR006085">
    <property type="entry name" value="XPG_DNA_repair_N"/>
</dbReference>